<feature type="region of interest" description="Disordered" evidence="1">
    <location>
        <begin position="68"/>
        <end position="87"/>
    </location>
</feature>
<dbReference type="EMBL" id="LIAE01006334">
    <property type="protein sequence ID" value="PAV91123.1"/>
    <property type="molecule type" value="Genomic_DNA"/>
</dbReference>
<keyword evidence="4" id="KW-1185">Reference proteome</keyword>
<protein>
    <submittedName>
        <fullName evidence="3">Uncharacterized protein</fullName>
    </submittedName>
</protein>
<dbReference type="Proteomes" id="UP000218231">
    <property type="component" value="Unassembled WGS sequence"/>
</dbReference>
<feature type="signal peptide" evidence="2">
    <location>
        <begin position="1"/>
        <end position="22"/>
    </location>
</feature>
<proteinExistence type="predicted"/>
<feature type="chain" id="PRO_5012494364" evidence="2">
    <location>
        <begin position="23"/>
        <end position="111"/>
    </location>
</feature>
<comment type="caution">
    <text evidence="3">The sequence shown here is derived from an EMBL/GenBank/DDBJ whole genome shotgun (WGS) entry which is preliminary data.</text>
</comment>
<dbReference type="AlphaFoldDB" id="A0A2A2LY88"/>
<keyword evidence="2" id="KW-0732">Signal</keyword>
<evidence type="ECO:0000256" key="2">
    <source>
        <dbReference type="SAM" id="SignalP"/>
    </source>
</evidence>
<evidence type="ECO:0000313" key="3">
    <source>
        <dbReference type="EMBL" id="PAV91123.1"/>
    </source>
</evidence>
<gene>
    <name evidence="3" type="ORF">WR25_10942</name>
</gene>
<name>A0A2A2LY88_9BILA</name>
<evidence type="ECO:0000256" key="1">
    <source>
        <dbReference type="SAM" id="MobiDB-lite"/>
    </source>
</evidence>
<sequence>MCKLSVILAAIILAVLVCPFEAFYLGNFYANAPYTYGDMYPPMRDSYVITEFRRTERDLSPAILKEQFQSKDAQSQPKSTDKKSIAPDSKLMIKRFRPCYYSPIQCLIKRK</sequence>
<accession>A0A2A2LY88</accession>
<evidence type="ECO:0000313" key="4">
    <source>
        <dbReference type="Proteomes" id="UP000218231"/>
    </source>
</evidence>
<reference evidence="3 4" key="1">
    <citation type="journal article" date="2017" name="Curr. Biol.">
        <title>Genome architecture and evolution of a unichromosomal asexual nematode.</title>
        <authorList>
            <person name="Fradin H."/>
            <person name="Zegar C."/>
            <person name="Gutwein M."/>
            <person name="Lucas J."/>
            <person name="Kovtun M."/>
            <person name="Corcoran D."/>
            <person name="Baugh L.R."/>
            <person name="Kiontke K."/>
            <person name="Gunsalus K."/>
            <person name="Fitch D.H."/>
            <person name="Piano F."/>
        </authorList>
    </citation>
    <scope>NUCLEOTIDE SEQUENCE [LARGE SCALE GENOMIC DNA]</scope>
    <source>
        <strain evidence="3">PF1309</strain>
    </source>
</reference>
<organism evidence="3 4">
    <name type="scientific">Diploscapter pachys</name>
    <dbReference type="NCBI Taxonomy" id="2018661"/>
    <lineage>
        <taxon>Eukaryota</taxon>
        <taxon>Metazoa</taxon>
        <taxon>Ecdysozoa</taxon>
        <taxon>Nematoda</taxon>
        <taxon>Chromadorea</taxon>
        <taxon>Rhabditida</taxon>
        <taxon>Rhabditina</taxon>
        <taxon>Rhabditomorpha</taxon>
        <taxon>Rhabditoidea</taxon>
        <taxon>Rhabditidae</taxon>
        <taxon>Diploscapter</taxon>
    </lineage>
</organism>